<accession>A0A4R5F2T9</accession>
<dbReference type="AlphaFoldDB" id="A0A4R5F2T9"/>
<organism evidence="1 2">
    <name type="scientific">Flavobacterium rhamnosiphilum</name>
    <dbReference type="NCBI Taxonomy" id="2541724"/>
    <lineage>
        <taxon>Bacteria</taxon>
        <taxon>Pseudomonadati</taxon>
        <taxon>Bacteroidota</taxon>
        <taxon>Flavobacteriia</taxon>
        <taxon>Flavobacteriales</taxon>
        <taxon>Flavobacteriaceae</taxon>
        <taxon>Flavobacterium</taxon>
    </lineage>
</organism>
<reference evidence="1 2" key="1">
    <citation type="submission" date="2019-03" db="EMBL/GenBank/DDBJ databases">
        <title>Novel species of Flavobacterium.</title>
        <authorList>
            <person name="Liu Q."/>
            <person name="Xin Y.-H."/>
        </authorList>
    </citation>
    <scope>NUCLEOTIDE SEQUENCE [LARGE SCALE GENOMIC DNA]</scope>
    <source>
        <strain evidence="1 2">LB3P52</strain>
    </source>
</reference>
<name>A0A4R5F2T9_9FLAO</name>
<proteinExistence type="predicted"/>
<dbReference type="Proteomes" id="UP000294814">
    <property type="component" value="Unassembled WGS sequence"/>
</dbReference>
<evidence type="ECO:0000313" key="2">
    <source>
        <dbReference type="Proteomes" id="UP000294814"/>
    </source>
</evidence>
<dbReference type="EMBL" id="SMLG01000015">
    <property type="protein sequence ID" value="TDE41898.1"/>
    <property type="molecule type" value="Genomic_DNA"/>
</dbReference>
<gene>
    <name evidence="1" type="ORF">E0I26_15195</name>
</gene>
<dbReference type="RefSeq" id="WP_131917295.1">
    <property type="nucleotide sequence ID" value="NZ_SMLG01000015.1"/>
</dbReference>
<evidence type="ECO:0000313" key="1">
    <source>
        <dbReference type="EMBL" id="TDE41898.1"/>
    </source>
</evidence>
<sequence>MNIKKLIPIVLLFVSFNFYAQGESMKEKKEQIKALKVAFFTTELDLTTNEAEKFWPIYNAFDDKQFELRHQKMRTYMKRMNDGSLDKITEKEANTFLSQIENTEEELFLLRKKFMKNVRTILPAVKIVKLKKAEEDFNRKLLQQYRNKCQKNH</sequence>
<comment type="caution">
    <text evidence="1">The sequence shown here is derived from an EMBL/GenBank/DDBJ whole genome shotgun (WGS) entry which is preliminary data.</text>
</comment>
<protein>
    <submittedName>
        <fullName evidence="1">Sensor of ECF-type sigma factor</fullName>
    </submittedName>
</protein>
<dbReference type="OrthoDB" id="675330at2"/>
<keyword evidence="2" id="KW-1185">Reference proteome</keyword>